<proteinExistence type="predicted"/>
<evidence type="ECO:0000313" key="1">
    <source>
        <dbReference type="EMBL" id="KRN82880.1"/>
    </source>
</evidence>
<sequence length="70" mass="8095">MRKKNDYAVYKGDTFLFLGTAEECAEYFNVKIESIKFLSTPSGRARYAKRKRQDKAITVVNIGPDEEEKE</sequence>
<reference evidence="2 4" key="2">
    <citation type="submission" date="2016-10" db="EMBL/GenBank/DDBJ databases">
        <authorList>
            <person name="Varghese N."/>
            <person name="Submissions S."/>
        </authorList>
    </citation>
    <scope>NUCLEOTIDE SEQUENCE [LARGE SCALE GENOMIC DNA]</scope>
    <source>
        <strain evidence="2 4">CGMCC 1.3889</strain>
    </source>
</reference>
<dbReference type="RefSeq" id="WP_057805568.1">
    <property type="nucleotide sequence ID" value="NZ_BJYP01000011.1"/>
</dbReference>
<accession>A0A0R2JZW9</accession>
<dbReference type="AlphaFoldDB" id="A0A0R2JZW9"/>
<evidence type="ECO:0000313" key="3">
    <source>
        <dbReference type="Proteomes" id="UP000051749"/>
    </source>
</evidence>
<dbReference type="GeneID" id="76043190"/>
<dbReference type="EMBL" id="JQBY01000006">
    <property type="protein sequence ID" value="KRN82880.1"/>
    <property type="molecule type" value="Genomic_DNA"/>
</dbReference>
<dbReference type="OrthoDB" id="2156961at2"/>
<evidence type="ECO:0000313" key="2">
    <source>
        <dbReference type="EMBL" id="SER18227.1"/>
    </source>
</evidence>
<evidence type="ECO:0000313" key="4">
    <source>
        <dbReference type="Proteomes" id="UP000182818"/>
    </source>
</evidence>
<name>A0A0R2JZW9_9LACO</name>
<dbReference type="PATRIC" id="fig|319653.3.peg.1866"/>
<dbReference type="Proteomes" id="UP000182818">
    <property type="component" value="Unassembled WGS sequence"/>
</dbReference>
<dbReference type="EMBL" id="FOGK01000002">
    <property type="protein sequence ID" value="SER18227.1"/>
    <property type="molecule type" value="Genomic_DNA"/>
</dbReference>
<organism evidence="1 3">
    <name type="scientific">Pediococcus ethanolidurans</name>
    <dbReference type="NCBI Taxonomy" id="319653"/>
    <lineage>
        <taxon>Bacteria</taxon>
        <taxon>Bacillati</taxon>
        <taxon>Bacillota</taxon>
        <taxon>Bacilli</taxon>
        <taxon>Lactobacillales</taxon>
        <taxon>Lactobacillaceae</taxon>
        <taxon>Pediococcus</taxon>
    </lineage>
</organism>
<gene>
    <name evidence="1" type="ORF">IV87_GL001833</name>
    <name evidence="2" type="ORF">SAMN04487973_102164</name>
</gene>
<protein>
    <submittedName>
        <fullName evidence="1">Uncharacterized protein</fullName>
    </submittedName>
</protein>
<reference evidence="1 3" key="1">
    <citation type="journal article" date="2015" name="Genome Announc.">
        <title>Expanding the biotechnology potential of lactobacilli through comparative genomics of 213 strains and associated genera.</title>
        <authorList>
            <person name="Sun Z."/>
            <person name="Harris H.M."/>
            <person name="McCann A."/>
            <person name="Guo C."/>
            <person name="Argimon S."/>
            <person name="Zhang W."/>
            <person name="Yang X."/>
            <person name="Jeffery I.B."/>
            <person name="Cooney J.C."/>
            <person name="Kagawa T.F."/>
            <person name="Liu W."/>
            <person name="Song Y."/>
            <person name="Salvetti E."/>
            <person name="Wrobel A."/>
            <person name="Rasinkangas P."/>
            <person name="Parkhill J."/>
            <person name="Rea M.C."/>
            <person name="O'Sullivan O."/>
            <person name="Ritari J."/>
            <person name="Douillard F.P."/>
            <person name="Paul Ross R."/>
            <person name="Yang R."/>
            <person name="Briner A.E."/>
            <person name="Felis G.E."/>
            <person name="de Vos W.M."/>
            <person name="Barrangou R."/>
            <person name="Klaenhammer T.R."/>
            <person name="Caufield P.W."/>
            <person name="Cui Y."/>
            <person name="Zhang H."/>
            <person name="O'Toole P.W."/>
        </authorList>
    </citation>
    <scope>NUCLEOTIDE SEQUENCE [LARGE SCALE GENOMIC DNA]</scope>
    <source>
        <strain evidence="1 3">DSM 22301</strain>
    </source>
</reference>
<keyword evidence="4" id="KW-1185">Reference proteome</keyword>
<comment type="caution">
    <text evidence="1">The sequence shown here is derived from an EMBL/GenBank/DDBJ whole genome shotgun (WGS) entry which is preliminary data.</text>
</comment>
<dbReference type="Proteomes" id="UP000051749">
    <property type="component" value="Unassembled WGS sequence"/>
</dbReference>
<dbReference type="STRING" id="319653.SAMN04487973_102164"/>